<keyword evidence="5" id="KW-0479">Metal-binding</keyword>
<dbReference type="Pfam" id="PF00481">
    <property type="entry name" value="PP2C"/>
    <property type="match status" value="1"/>
</dbReference>
<comment type="cofactor">
    <cofactor evidence="1">
        <name>Mn(2+)</name>
        <dbReference type="ChEBI" id="CHEBI:29035"/>
    </cofactor>
</comment>
<keyword evidence="7" id="KW-0460">Magnesium</keyword>
<evidence type="ECO:0000256" key="4">
    <source>
        <dbReference type="ARBA" id="ARBA00013081"/>
    </source>
</evidence>
<comment type="cofactor">
    <cofactor evidence="2">
        <name>Mg(2+)</name>
        <dbReference type="ChEBI" id="CHEBI:18420"/>
    </cofactor>
</comment>
<proteinExistence type="inferred from homology"/>
<dbReference type="EMBL" id="CP097502">
    <property type="protein sequence ID" value="URD75792.1"/>
    <property type="molecule type" value="Genomic_DNA"/>
</dbReference>
<evidence type="ECO:0000313" key="15">
    <source>
        <dbReference type="EMBL" id="URD75792.1"/>
    </source>
</evidence>
<gene>
    <name evidence="15" type="ORF">MUK42_34917</name>
</gene>
<dbReference type="InterPro" id="IPR000222">
    <property type="entry name" value="PP2C_BS"/>
</dbReference>
<accession>A0A9E7EGD0</accession>
<evidence type="ECO:0000256" key="12">
    <source>
        <dbReference type="RuleBase" id="RU003465"/>
    </source>
</evidence>
<dbReference type="OrthoDB" id="10264738at2759"/>
<evidence type="ECO:0000313" key="16">
    <source>
        <dbReference type="Proteomes" id="UP001055439"/>
    </source>
</evidence>
<feature type="region of interest" description="Disordered" evidence="13">
    <location>
        <begin position="1"/>
        <end position="23"/>
    </location>
</feature>
<sequence length="431" mass="46899">MTVDSGPAAEPGAAANVSPEKDRAGNGDFACGGWKSEDGSLTCGYSSFRGKRVSMEDYCDLKSTKIDGHTVNLFGIFDGHAAEYLKEHLFENLMRHPQFMSDTKLAINFLAAESNTSRDDGSTAVLIGKNLYVASVGDSRAVISKTGKAIPLSDDHKPNRSDERKRIEDAGGVVTWTGGNGWHLDRATRAVSSFNCGHIYFLGTWESWRHIGNGTSLRFSCILRQTPLASCLEQVVDEELAFLALLASDDGLWDVAANETTFHASWSDSTTTSSTKNRLGLQGIGGAEVTCRDIPAQYLPNLGVGRGDVARRLELAHGAPQADVMIRDLLERSPANHAELQSPDGARLPGSHVPGVDEGQVHAVAAAAENPLRRLGAQLPEHHVVADLRRRVHVAREVHHLQPFLRQQPARRFHRQLQILLGVLVDVDAQR</sequence>
<dbReference type="SMART" id="SM00332">
    <property type="entry name" value="PP2Cc"/>
    <property type="match status" value="1"/>
</dbReference>
<dbReference type="InterPro" id="IPR036457">
    <property type="entry name" value="PPM-type-like_dom_sf"/>
</dbReference>
<dbReference type="Proteomes" id="UP001055439">
    <property type="component" value="Chromosome 1"/>
</dbReference>
<evidence type="ECO:0000256" key="2">
    <source>
        <dbReference type="ARBA" id="ARBA00001946"/>
    </source>
</evidence>
<organism evidence="15 16">
    <name type="scientific">Musa troglodytarum</name>
    <name type="common">fe'i banana</name>
    <dbReference type="NCBI Taxonomy" id="320322"/>
    <lineage>
        <taxon>Eukaryota</taxon>
        <taxon>Viridiplantae</taxon>
        <taxon>Streptophyta</taxon>
        <taxon>Embryophyta</taxon>
        <taxon>Tracheophyta</taxon>
        <taxon>Spermatophyta</taxon>
        <taxon>Magnoliopsida</taxon>
        <taxon>Liliopsida</taxon>
        <taxon>Zingiberales</taxon>
        <taxon>Musaceae</taxon>
        <taxon>Musa</taxon>
    </lineage>
</organism>
<dbReference type="PANTHER" id="PTHR47992">
    <property type="entry name" value="PROTEIN PHOSPHATASE"/>
    <property type="match status" value="1"/>
</dbReference>
<evidence type="ECO:0000259" key="14">
    <source>
        <dbReference type="PROSITE" id="PS51746"/>
    </source>
</evidence>
<keyword evidence="9" id="KW-0464">Manganese</keyword>
<dbReference type="InterPro" id="IPR015655">
    <property type="entry name" value="PP2C"/>
</dbReference>
<keyword evidence="6 12" id="KW-0378">Hydrolase</keyword>
<comment type="similarity">
    <text evidence="3 12">Belongs to the PP2C family.</text>
</comment>
<dbReference type="CDD" id="cd00143">
    <property type="entry name" value="PP2Cc"/>
    <property type="match status" value="1"/>
</dbReference>
<protein>
    <recommendedName>
        <fullName evidence="4">protein-serine/threonine phosphatase</fullName>
        <ecNumber evidence="4">3.1.3.16</ecNumber>
    </recommendedName>
</protein>
<evidence type="ECO:0000256" key="3">
    <source>
        <dbReference type="ARBA" id="ARBA00006702"/>
    </source>
</evidence>
<evidence type="ECO:0000256" key="7">
    <source>
        <dbReference type="ARBA" id="ARBA00022842"/>
    </source>
</evidence>
<evidence type="ECO:0000256" key="1">
    <source>
        <dbReference type="ARBA" id="ARBA00001936"/>
    </source>
</evidence>
<dbReference type="AlphaFoldDB" id="A0A9E7EGD0"/>
<evidence type="ECO:0000256" key="10">
    <source>
        <dbReference type="ARBA" id="ARBA00047761"/>
    </source>
</evidence>
<evidence type="ECO:0000256" key="11">
    <source>
        <dbReference type="ARBA" id="ARBA00048336"/>
    </source>
</evidence>
<evidence type="ECO:0000256" key="6">
    <source>
        <dbReference type="ARBA" id="ARBA00022801"/>
    </source>
</evidence>
<feature type="domain" description="PPM-type phosphatase" evidence="14">
    <location>
        <begin position="42"/>
        <end position="388"/>
    </location>
</feature>
<comment type="catalytic activity">
    <reaction evidence="11">
        <text>O-phospho-L-threonyl-[protein] + H2O = L-threonyl-[protein] + phosphate</text>
        <dbReference type="Rhea" id="RHEA:47004"/>
        <dbReference type="Rhea" id="RHEA-COMP:11060"/>
        <dbReference type="Rhea" id="RHEA-COMP:11605"/>
        <dbReference type="ChEBI" id="CHEBI:15377"/>
        <dbReference type="ChEBI" id="CHEBI:30013"/>
        <dbReference type="ChEBI" id="CHEBI:43474"/>
        <dbReference type="ChEBI" id="CHEBI:61977"/>
        <dbReference type="EC" id="3.1.3.16"/>
    </reaction>
</comment>
<evidence type="ECO:0000256" key="9">
    <source>
        <dbReference type="ARBA" id="ARBA00023211"/>
    </source>
</evidence>
<comment type="catalytic activity">
    <reaction evidence="10">
        <text>O-phospho-L-seryl-[protein] + H2O = L-seryl-[protein] + phosphate</text>
        <dbReference type="Rhea" id="RHEA:20629"/>
        <dbReference type="Rhea" id="RHEA-COMP:9863"/>
        <dbReference type="Rhea" id="RHEA-COMP:11604"/>
        <dbReference type="ChEBI" id="CHEBI:15377"/>
        <dbReference type="ChEBI" id="CHEBI:29999"/>
        <dbReference type="ChEBI" id="CHEBI:43474"/>
        <dbReference type="ChEBI" id="CHEBI:83421"/>
        <dbReference type="EC" id="3.1.3.16"/>
    </reaction>
</comment>
<dbReference type="SUPFAM" id="SSF81606">
    <property type="entry name" value="PP2C-like"/>
    <property type="match status" value="1"/>
</dbReference>
<keyword evidence="16" id="KW-1185">Reference proteome</keyword>
<dbReference type="PROSITE" id="PS51746">
    <property type="entry name" value="PPM_2"/>
    <property type="match status" value="1"/>
</dbReference>
<dbReference type="EC" id="3.1.3.16" evidence="4"/>
<evidence type="ECO:0000256" key="5">
    <source>
        <dbReference type="ARBA" id="ARBA00022723"/>
    </source>
</evidence>
<dbReference type="GO" id="GO:0004722">
    <property type="term" value="F:protein serine/threonine phosphatase activity"/>
    <property type="evidence" value="ECO:0007669"/>
    <property type="project" value="UniProtKB-EC"/>
</dbReference>
<name>A0A9E7EGD0_9LILI</name>
<evidence type="ECO:0000256" key="13">
    <source>
        <dbReference type="SAM" id="MobiDB-lite"/>
    </source>
</evidence>
<dbReference type="InterPro" id="IPR001932">
    <property type="entry name" value="PPM-type_phosphatase-like_dom"/>
</dbReference>
<keyword evidence="8 12" id="KW-0904">Protein phosphatase</keyword>
<dbReference type="GO" id="GO:0046872">
    <property type="term" value="F:metal ion binding"/>
    <property type="evidence" value="ECO:0007669"/>
    <property type="project" value="UniProtKB-KW"/>
</dbReference>
<dbReference type="PROSITE" id="PS01032">
    <property type="entry name" value="PPM_1"/>
    <property type="match status" value="1"/>
</dbReference>
<evidence type="ECO:0000256" key="8">
    <source>
        <dbReference type="ARBA" id="ARBA00022912"/>
    </source>
</evidence>
<reference evidence="15" key="1">
    <citation type="submission" date="2022-05" db="EMBL/GenBank/DDBJ databases">
        <title>The Musa troglodytarum L. genome provides insights into the mechanism of non-climacteric behaviour and enrichment of carotenoids.</title>
        <authorList>
            <person name="Wang J."/>
        </authorList>
    </citation>
    <scope>NUCLEOTIDE SEQUENCE</scope>
    <source>
        <tissue evidence="15">Leaf</tissue>
    </source>
</reference>
<dbReference type="Gene3D" id="3.60.40.10">
    <property type="entry name" value="PPM-type phosphatase domain"/>
    <property type="match status" value="1"/>
</dbReference>